<protein>
    <submittedName>
        <fullName evidence="1 2">Uncharacterized protein</fullName>
    </submittedName>
</protein>
<dbReference type="Proteomes" id="UP000002051">
    <property type="component" value="Unassembled WGS sequence"/>
</dbReference>
<reference evidence="1 3" key="1">
    <citation type="journal article" date="2011" name="Nature">
        <title>The Medicago genome provides insight into the evolution of rhizobial symbioses.</title>
        <authorList>
            <person name="Young N.D."/>
            <person name="Debelle F."/>
            <person name="Oldroyd G.E."/>
            <person name="Geurts R."/>
            <person name="Cannon S.B."/>
            <person name="Udvardi M.K."/>
            <person name="Benedito V.A."/>
            <person name="Mayer K.F."/>
            <person name="Gouzy J."/>
            <person name="Schoof H."/>
            <person name="Van de Peer Y."/>
            <person name="Proost S."/>
            <person name="Cook D.R."/>
            <person name="Meyers B.C."/>
            <person name="Spannagl M."/>
            <person name="Cheung F."/>
            <person name="De Mita S."/>
            <person name="Krishnakumar V."/>
            <person name="Gundlach H."/>
            <person name="Zhou S."/>
            <person name="Mudge J."/>
            <person name="Bharti A.K."/>
            <person name="Murray J.D."/>
            <person name="Naoumkina M.A."/>
            <person name="Rosen B."/>
            <person name="Silverstein K.A."/>
            <person name="Tang H."/>
            <person name="Rombauts S."/>
            <person name="Zhao P.X."/>
            <person name="Zhou P."/>
            <person name="Barbe V."/>
            <person name="Bardou P."/>
            <person name="Bechner M."/>
            <person name="Bellec A."/>
            <person name="Berger A."/>
            <person name="Berges H."/>
            <person name="Bidwell S."/>
            <person name="Bisseling T."/>
            <person name="Choisne N."/>
            <person name="Couloux A."/>
            <person name="Denny R."/>
            <person name="Deshpande S."/>
            <person name="Dai X."/>
            <person name="Doyle J.J."/>
            <person name="Dudez A.M."/>
            <person name="Farmer A.D."/>
            <person name="Fouteau S."/>
            <person name="Franken C."/>
            <person name="Gibelin C."/>
            <person name="Gish J."/>
            <person name="Goldstein S."/>
            <person name="Gonzalez A.J."/>
            <person name="Green P.J."/>
            <person name="Hallab A."/>
            <person name="Hartog M."/>
            <person name="Hua A."/>
            <person name="Humphray S.J."/>
            <person name="Jeong D.H."/>
            <person name="Jing Y."/>
            <person name="Jocker A."/>
            <person name="Kenton S.M."/>
            <person name="Kim D.J."/>
            <person name="Klee K."/>
            <person name="Lai H."/>
            <person name="Lang C."/>
            <person name="Lin S."/>
            <person name="Macmil S.L."/>
            <person name="Magdelenat G."/>
            <person name="Matthews L."/>
            <person name="McCorrison J."/>
            <person name="Monaghan E.L."/>
            <person name="Mun J.H."/>
            <person name="Najar F.Z."/>
            <person name="Nicholson C."/>
            <person name="Noirot C."/>
            <person name="O'Bleness M."/>
            <person name="Paule C.R."/>
            <person name="Poulain J."/>
            <person name="Prion F."/>
            <person name="Qin B."/>
            <person name="Qu C."/>
            <person name="Retzel E.F."/>
            <person name="Riddle C."/>
            <person name="Sallet E."/>
            <person name="Samain S."/>
            <person name="Samson N."/>
            <person name="Sanders I."/>
            <person name="Saurat O."/>
            <person name="Scarpelli C."/>
            <person name="Schiex T."/>
            <person name="Segurens B."/>
            <person name="Severin A.J."/>
            <person name="Sherrier D.J."/>
            <person name="Shi R."/>
            <person name="Sims S."/>
            <person name="Singer S.R."/>
            <person name="Sinharoy S."/>
            <person name="Sterck L."/>
            <person name="Viollet A."/>
            <person name="Wang B.B."/>
            <person name="Wang K."/>
            <person name="Wang M."/>
            <person name="Wang X."/>
            <person name="Warfsmann J."/>
            <person name="Weissenbach J."/>
            <person name="White D.D."/>
            <person name="White J.D."/>
            <person name="Wiley G.B."/>
            <person name="Wincker P."/>
            <person name="Xing Y."/>
            <person name="Yang L."/>
            <person name="Yao Z."/>
            <person name="Ying F."/>
            <person name="Zhai J."/>
            <person name="Zhou L."/>
            <person name="Zuber A."/>
            <person name="Denarie J."/>
            <person name="Dixon R.A."/>
            <person name="May G.D."/>
            <person name="Schwartz D.C."/>
            <person name="Rogers J."/>
            <person name="Quetier F."/>
            <person name="Town C.D."/>
            <person name="Roe B.A."/>
        </authorList>
    </citation>
    <scope>NUCLEOTIDE SEQUENCE [LARGE SCALE GENOMIC DNA]</scope>
    <source>
        <strain evidence="1">A17</strain>
        <strain evidence="2 3">cv. Jemalong A17</strain>
    </source>
</reference>
<name>A0A072U0E9_MEDTR</name>
<reference evidence="1 3" key="2">
    <citation type="journal article" date="2014" name="BMC Genomics">
        <title>An improved genome release (version Mt4.0) for the model legume Medicago truncatula.</title>
        <authorList>
            <person name="Tang H."/>
            <person name="Krishnakumar V."/>
            <person name="Bidwell S."/>
            <person name="Rosen B."/>
            <person name="Chan A."/>
            <person name="Zhou S."/>
            <person name="Gentzbittel L."/>
            <person name="Childs K.L."/>
            <person name="Yandell M."/>
            <person name="Gundlach H."/>
            <person name="Mayer K.F."/>
            <person name="Schwartz D.C."/>
            <person name="Town C.D."/>
        </authorList>
    </citation>
    <scope>GENOME REANNOTATION</scope>
    <source>
        <strain evidence="1">A17</strain>
        <strain evidence="2 3">cv. Jemalong A17</strain>
    </source>
</reference>
<dbReference type="AlphaFoldDB" id="A0A072U0E9"/>
<reference evidence="2" key="3">
    <citation type="submission" date="2015-04" db="UniProtKB">
        <authorList>
            <consortium name="EnsemblPlants"/>
        </authorList>
    </citation>
    <scope>IDENTIFICATION</scope>
    <source>
        <strain evidence="2">cv. Jemalong A17</strain>
    </source>
</reference>
<evidence type="ECO:0000313" key="3">
    <source>
        <dbReference type="Proteomes" id="UP000002051"/>
    </source>
</evidence>
<proteinExistence type="predicted"/>
<dbReference type="EnsemblPlants" id="KEH22628">
    <property type="protein sequence ID" value="KEH22628"/>
    <property type="gene ID" value="MTR_7g056150"/>
</dbReference>
<gene>
    <name evidence="1" type="ordered locus">MTR_7g056150</name>
</gene>
<dbReference type="HOGENOM" id="CLU_2530935_0_0_1"/>
<accession>A0A072U0E9</accession>
<dbReference type="EMBL" id="CM001223">
    <property type="protein sequence ID" value="KEH22628.1"/>
    <property type="molecule type" value="Genomic_DNA"/>
</dbReference>
<evidence type="ECO:0000313" key="1">
    <source>
        <dbReference type="EMBL" id="KEH22628.1"/>
    </source>
</evidence>
<evidence type="ECO:0000313" key="2">
    <source>
        <dbReference type="EnsemblPlants" id="KEH22628"/>
    </source>
</evidence>
<sequence>MSYCQSPYVAQVTNKTFYTAKKFFMMQNTRQTRSSNQPKEPQGCTTKIDISPPFTVRNYPILLKGRDQNLKHKLKDVIGQDMHM</sequence>
<organism evidence="1 3">
    <name type="scientific">Medicago truncatula</name>
    <name type="common">Barrel medic</name>
    <name type="synonym">Medicago tribuloides</name>
    <dbReference type="NCBI Taxonomy" id="3880"/>
    <lineage>
        <taxon>Eukaryota</taxon>
        <taxon>Viridiplantae</taxon>
        <taxon>Streptophyta</taxon>
        <taxon>Embryophyta</taxon>
        <taxon>Tracheophyta</taxon>
        <taxon>Spermatophyta</taxon>
        <taxon>Magnoliopsida</taxon>
        <taxon>eudicotyledons</taxon>
        <taxon>Gunneridae</taxon>
        <taxon>Pentapetalae</taxon>
        <taxon>rosids</taxon>
        <taxon>fabids</taxon>
        <taxon>Fabales</taxon>
        <taxon>Fabaceae</taxon>
        <taxon>Papilionoideae</taxon>
        <taxon>50 kb inversion clade</taxon>
        <taxon>NPAAA clade</taxon>
        <taxon>Hologalegina</taxon>
        <taxon>IRL clade</taxon>
        <taxon>Trifolieae</taxon>
        <taxon>Medicago</taxon>
    </lineage>
</organism>
<keyword evidence="3" id="KW-1185">Reference proteome</keyword>